<dbReference type="HOGENOM" id="CLU_032672_0_0_1"/>
<feature type="compositionally biased region" description="Polar residues" evidence="1">
    <location>
        <begin position="90"/>
        <end position="99"/>
    </location>
</feature>
<dbReference type="OrthoDB" id="1436450at2759"/>
<keyword evidence="2" id="KW-0472">Membrane</keyword>
<evidence type="ECO:0000256" key="1">
    <source>
        <dbReference type="SAM" id="MobiDB-lite"/>
    </source>
</evidence>
<proteinExistence type="predicted"/>
<sequence length="485" mass="53156">MSPSPLIARAPTPGSVKTRSDATVNSPPSSSFPTGRSRNTTARRPAVLTAPPWAEHEPPSPPDERPNPFNTGAPASAVVPSATATHAPSFRSSSDTSSHMPDGPASRWWSFGRPRPRDMQDPGEKPGETGVPLGLRTSTMRERMHSSWLYDLVGQTKELREREKTIPEDEPRSSHSLDVPHGEALQFYPQSETEAGPSSPVKSHTKRSASTSNSGFNRPSSSAMHLDLPTPTANPFGLSRTRTHGWDSPWVPHSRKLPPVDQHGYDGENGGLLYPTSSHSTSSESRGPWARRKKAFRTFLLHSNYVPLILRFSNLSFTAAGLAIAVRIHRTEMANHVRGSIGSSPMLVIFFAPLTLVHVMSAIYLEYFGRPLGLWKTSAKLTHTLSEVVFICAWSAALSLCFDNYLTTPLNCTPPTATDWYSELGPEPSPSGVQFSPALVKNLCAKQRDLISLVFVGLVFYCGNLVISLFRIFEKVKYHRGQGIV</sequence>
<organism evidence="3 4">
    <name type="scientific">Botryobasidium botryosum (strain FD-172 SS1)</name>
    <dbReference type="NCBI Taxonomy" id="930990"/>
    <lineage>
        <taxon>Eukaryota</taxon>
        <taxon>Fungi</taxon>
        <taxon>Dikarya</taxon>
        <taxon>Basidiomycota</taxon>
        <taxon>Agaricomycotina</taxon>
        <taxon>Agaricomycetes</taxon>
        <taxon>Cantharellales</taxon>
        <taxon>Botryobasidiaceae</taxon>
        <taxon>Botryobasidium</taxon>
    </lineage>
</organism>
<feature type="transmembrane region" description="Helical" evidence="2">
    <location>
        <begin position="305"/>
        <end position="326"/>
    </location>
</feature>
<gene>
    <name evidence="3" type="ORF">BOTBODRAFT_51310</name>
</gene>
<evidence type="ECO:0000313" key="3">
    <source>
        <dbReference type="EMBL" id="KDQ19946.1"/>
    </source>
</evidence>
<keyword evidence="2" id="KW-1133">Transmembrane helix</keyword>
<name>A0A067N858_BOTB1</name>
<keyword evidence="2" id="KW-0812">Transmembrane</keyword>
<dbReference type="AlphaFoldDB" id="A0A067N858"/>
<keyword evidence="4" id="KW-1185">Reference proteome</keyword>
<feature type="region of interest" description="Disordered" evidence="1">
    <location>
        <begin position="190"/>
        <end position="240"/>
    </location>
</feature>
<evidence type="ECO:0000313" key="4">
    <source>
        <dbReference type="Proteomes" id="UP000027195"/>
    </source>
</evidence>
<dbReference type="GO" id="GO:0071944">
    <property type="term" value="C:cell periphery"/>
    <property type="evidence" value="ECO:0007669"/>
    <property type="project" value="TreeGrafter"/>
</dbReference>
<dbReference type="PANTHER" id="PTHR36819">
    <property type="entry name" value="REGULATOR OF PHOSPHOLIPASE D SRF1"/>
    <property type="match status" value="1"/>
</dbReference>
<dbReference type="PANTHER" id="PTHR36819:SF1">
    <property type="entry name" value="REGULATOR OF PHOSPHOLIPASE D SRF1"/>
    <property type="match status" value="1"/>
</dbReference>
<protein>
    <submittedName>
        <fullName evidence="3">Uncharacterized protein</fullName>
    </submittedName>
</protein>
<feature type="compositionally biased region" description="Polar residues" evidence="1">
    <location>
        <begin position="208"/>
        <end position="223"/>
    </location>
</feature>
<feature type="transmembrane region" description="Helical" evidence="2">
    <location>
        <begin position="347"/>
        <end position="365"/>
    </location>
</feature>
<feature type="transmembrane region" description="Helical" evidence="2">
    <location>
        <begin position="450"/>
        <end position="470"/>
    </location>
</feature>
<feature type="compositionally biased region" description="Low complexity" evidence="1">
    <location>
        <begin position="73"/>
        <end position="85"/>
    </location>
</feature>
<reference evidence="4" key="1">
    <citation type="journal article" date="2014" name="Proc. Natl. Acad. Sci. U.S.A.">
        <title>Extensive sampling of basidiomycete genomes demonstrates inadequacy of the white-rot/brown-rot paradigm for wood decay fungi.</title>
        <authorList>
            <person name="Riley R."/>
            <person name="Salamov A.A."/>
            <person name="Brown D.W."/>
            <person name="Nagy L.G."/>
            <person name="Floudas D."/>
            <person name="Held B.W."/>
            <person name="Levasseur A."/>
            <person name="Lombard V."/>
            <person name="Morin E."/>
            <person name="Otillar R."/>
            <person name="Lindquist E.A."/>
            <person name="Sun H."/>
            <person name="LaButti K.M."/>
            <person name="Schmutz J."/>
            <person name="Jabbour D."/>
            <person name="Luo H."/>
            <person name="Baker S.E."/>
            <person name="Pisabarro A.G."/>
            <person name="Walton J.D."/>
            <person name="Blanchette R.A."/>
            <person name="Henrissat B."/>
            <person name="Martin F."/>
            <person name="Cullen D."/>
            <person name="Hibbett D.S."/>
            <person name="Grigoriev I.V."/>
        </authorList>
    </citation>
    <scope>NUCLEOTIDE SEQUENCE [LARGE SCALE GENOMIC DNA]</scope>
    <source>
        <strain evidence="4">FD-172 SS1</strain>
    </source>
</reference>
<dbReference type="Proteomes" id="UP000027195">
    <property type="component" value="Unassembled WGS sequence"/>
</dbReference>
<feature type="compositionally biased region" description="Basic and acidic residues" evidence="1">
    <location>
        <begin position="54"/>
        <end position="66"/>
    </location>
</feature>
<dbReference type="EMBL" id="KL198018">
    <property type="protein sequence ID" value="KDQ19946.1"/>
    <property type="molecule type" value="Genomic_DNA"/>
</dbReference>
<dbReference type="InterPro" id="IPR037737">
    <property type="entry name" value="Srf1"/>
</dbReference>
<evidence type="ECO:0000256" key="2">
    <source>
        <dbReference type="SAM" id="Phobius"/>
    </source>
</evidence>
<dbReference type="GO" id="GO:0000324">
    <property type="term" value="C:fungal-type vacuole"/>
    <property type="evidence" value="ECO:0007669"/>
    <property type="project" value="TreeGrafter"/>
</dbReference>
<dbReference type="InParanoid" id="A0A067N858"/>
<accession>A0A067N858</accession>
<feature type="region of interest" description="Disordered" evidence="1">
    <location>
        <begin position="1"/>
        <end position="140"/>
    </location>
</feature>
<feature type="compositionally biased region" description="Basic and acidic residues" evidence="1">
    <location>
        <begin position="115"/>
        <end position="127"/>
    </location>
</feature>
<feature type="compositionally biased region" description="Polar residues" evidence="1">
    <location>
        <begin position="15"/>
        <end position="42"/>
    </location>
</feature>